<dbReference type="AlphaFoldDB" id="A0A6A2XJL1"/>
<evidence type="ECO:0000256" key="5">
    <source>
        <dbReference type="ARBA" id="ARBA00023125"/>
    </source>
</evidence>
<keyword evidence="2 7" id="KW-0863">Zinc-finger</keyword>
<name>A0A6A2XJL1_HIBSY</name>
<dbReference type="SUPFAM" id="SSF57716">
    <property type="entry name" value="Glucocorticoid receptor-like (DNA-binding domain)"/>
    <property type="match status" value="1"/>
</dbReference>
<evidence type="ECO:0000256" key="2">
    <source>
        <dbReference type="ARBA" id="ARBA00022771"/>
    </source>
</evidence>
<dbReference type="SMART" id="SM00401">
    <property type="entry name" value="ZnF_GATA"/>
    <property type="match status" value="1"/>
</dbReference>
<evidence type="ECO:0000256" key="3">
    <source>
        <dbReference type="ARBA" id="ARBA00022833"/>
    </source>
</evidence>
<keyword evidence="10" id="KW-1185">Reference proteome</keyword>
<gene>
    <name evidence="9" type="ORF">F3Y22_tig00111640pilonHSYRG00279</name>
</gene>
<proteinExistence type="predicted"/>
<keyword evidence="1" id="KW-0479">Metal-binding</keyword>
<dbReference type="PROSITE" id="PS50114">
    <property type="entry name" value="GATA_ZN_FINGER_2"/>
    <property type="match status" value="1"/>
</dbReference>
<dbReference type="Proteomes" id="UP000436088">
    <property type="component" value="Unassembled WGS sequence"/>
</dbReference>
<evidence type="ECO:0000256" key="4">
    <source>
        <dbReference type="ARBA" id="ARBA00023015"/>
    </source>
</evidence>
<evidence type="ECO:0000259" key="8">
    <source>
        <dbReference type="PROSITE" id="PS50114"/>
    </source>
</evidence>
<dbReference type="PANTHER" id="PTHR47255:SF13">
    <property type="entry name" value="GATA-TYPE DOMAIN-CONTAINING PROTEIN"/>
    <property type="match status" value="1"/>
</dbReference>
<evidence type="ECO:0000256" key="1">
    <source>
        <dbReference type="ARBA" id="ARBA00022723"/>
    </source>
</evidence>
<dbReference type="GO" id="GO:0043565">
    <property type="term" value="F:sequence-specific DNA binding"/>
    <property type="evidence" value="ECO:0007669"/>
    <property type="project" value="InterPro"/>
</dbReference>
<dbReference type="GO" id="GO:0008270">
    <property type="term" value="F:zinc ion binding"/>
    <property type="evidence" value="ECO:0007669"/>
    <property type="project" value="UniProtKB-KW"/>
</dbReference>
<dbReference type="InterPro" id="IPR013088">
    <property type="entry name" value="Znf_NHR/GATA"/>
</dbReference>
<keyword evidence="5" id="KW-0238">DNA-binding</keyword>
<dbReference type="GO" id="GO:0006355">
    <property type="term" value="P:regulation of DNA-templated transcription"/>
    <property type="evidence" value="ECO:0007669"/>
    <property type="project" value="InterPro"/>
</dbReference>
<keyword evidence="3" id="KW-0862">Zinc</keyword>
<organism evidence="9 10">
    <name type="scientific">Hibiscus syriacus</name>
    <name type="common">Rose of Sharon</name>
    <dbReference type="NCBI Taxonomy" id="106335"/>
    <lineage>
        <taxon>Eukaryota</taxon>
        <taxon>Viridiplantae</taxon>
        <taxon>Streptophyta</taxon>
        <taxon>Embryophyta</taxon>
        <taxon>Tracheophyta</taxon>
        <taxon>Spermatophyta</taxon>
        <taxon>Magnoliopsida</taxon>
        <taxon>eudicotyledons</taxon>
        <taxon>Gunneridae</taxon>
        <taxon>Pentapetalae</taxon>
        <taxon>rosids</taxon>
        <taxon>malvids</taxon>
        <taxon>Malvales</taxon>
        <taxon>Malvaceae</taxon>
        <taxon>Malvoideae</taxon>
        <taxon>Hibiscus</taxon>
    </lineage>
</organism>
<dbReference type="Pfam" id="PF00320">
    <property type="entry name" value="GATA"/>
    <property type="match status" value="1"/>
</dbReference>
<comment type="caution">
    <text evidence="9">The sequence shown here is derived from an EMBL/GenBank/DDBJ whole genome shotgun (WGS) entry which is preliminary data.</text>
</comment>
<reference evidence="9" key="1">
    <citation type="submission" date="2019-09" db="EMBL/GenBank/DDBJ databases">
        <title>Draft genome information of white flower Hibiscus syriacus.</title>
        <authorList>
            <person name="Kim Y.-M."/>
        </authorList>
    </citation>
    <scope>NUCLEOTIDE SEQUENCE [LARGE SCALE GENOMIC DNA]</scope>
    <source>
        <strain evidence="9">YM2019G1</strain>
    </source>
</reference>
<dbReference type="PANTHER" id="PTHR47255">
    <property type="entry name" value="GATA TRANSCRIPTION FACTOR 22-RELATED"/>
    <property type="match status" value="1"/>
</dbReference>
<evidence type="ECO:0000313" key="9">
    <source>
        <dbReference type="EMBL" id="KAE8676023.1"/>
    </source>
</evidence>
<dbReference type="InterPro" id="IPR000679">
    <property type="entry name" value="Znf_GATA"/>
</dbReference>
<accession>A0A6A2XJL1</accession>
<protein>
    <submittedName>
        <fullName evidence="9">GATA transcription factor 23</fullName>
    </submittedName>
</protein>
<dbReference type="EMBL" id="VEPZ02001391">
    <property type="protein sequence ID" value="KAE8676023.1"/>
    <property type="molecule type" value="Genomic_DNA"/>
</dbReference>
<evidence type="ECO:0000256" key="6">
    <source>
        <dbReference type="ARBA" id="ARBA00023163"/>
    </source>
</evidence>
<feature type="domain" description="GATA-type" evidence="8">
    <location>
        <begin position="25"/>
        <end position="61"/>
    </location>
</feature>
<keyword evidence="4" id="KW-0805">Transcription regulation</keyword>
<dbReference type="InterPro" id="IPR052138">
    <property type="entry name" value="GATA_ZnFinger_Domain"/>
</dbReference>
<evidence type="ECO:0000256" key="7">
    <source>
        <dbReference type="PROSITE-ProRule" id="PRU00094"/>
    </source>
</evidence>
<dbReference type="CDD" id="cd00202">
    <property type="entry name" value="ZnF_GATA"/>
    <property type="match status" value="1"/>
</dbReference>
<keyword evidence="6" id="KW-0804">Transcription</keyword>
<sequence>MMSNNDKFPCTVHNGEETNCFSNTNNATRACSDCNKTTTPLRRRGSRGPKSLCNACGIRQRKARRALEAAANGAAVVTDAAPLKIKVHGNKEMKKSRRVYKKQLKSNSGNNCLHAEMERQKRLCLKEFGLSLSRNSGLRRVFPRDVEDAAILPMELSCGFSHS</sequence>
<evidence type="ECO:0000313" key="10">
    <source>
        <dbReference type="Proteomes" id="UP000436088"/>
    </source>
</evidence>
<dbReference type="Gene3D" id="3.30.50.10">
    <property type="entry name" value="Erythroid Transcription Factor GATA-1, subunit A"/>
    <property type="match status" value="1"/>
</dbReference>